<evidence type="ECO:0000256" key="2">
    <source>
        <dbReference type="SAM" id="Phobius"/>
    </source>
</evidence>
<keyword evidence="2" id="KW-0472">Membrane</keyword>
<dbReference type="EMBL" id="JAESDN010000007">
    <property type="protein sequence ID" value="KAG7047258.1"/>
    <property type="molecule type" value="Genomic_DNA"/>
</dbReference>
<keyword evidence="2" id="KW-1133">Transmembrane helix</keyword>
<evidence type="ECO:0000313" key="4">
    <source>
        <dbReference type="Proteomes" id="UP000699042"/>
    </source>
</evidence>
<feature type="transmembrane region" description="Helical" evidence="2">
    <location>
        <begin position="435"/>
        <end position="456"/>
    </location>
</feature>
<keyword evidence="1" id="KW-0175">Coiled coil</keyword>
<dbReference type="Gene3D" id="1.20.58.340">
    <property type="entry name" value="Magnesium transport protein CorA, transmembrane region"/>
    <property type="match status" value="1"/>
</dbReference>
<comment type="caution">
    <text evidence="3">The sequence shown here is derived from an EMBL/GenBank/DDBJ whole genome shotgun (WGS) entry which is preliminary data.</text>
</comment>
<keyword evidence="4" id="KW-1185">Reference proteome</keyword>
<reference evidence="3" key="1">
    <citation type="submission" date="2021-05" db="EMBL/GenBank/DDBJ databases">
        <title>Comparative genomics of three Colletotrichum scovillei strains and genetic complementation revealed genes involved fungal growth and virulence on chili pepper.</title>
        <authorList>
            <person name="Hsieh D.-K."/>
            <person name="Chuang S.-C."/>
            <person name="Chen C.-Y."/>
            <person name="Chao Y.-T."/>
            <person name="Lu M.-Y.J."/>
            <person name="Lee M.-H."/>
            <person name="Shih M.-C."/>
        </authorList>
    </citation>
    <scope>NUCLEOTIDE SEQUENCE</scope>
    <source>
        <strain evidence="3">Coll-153</strain>
    </source>
</reference>
<organism evidence="3 4">
    <name type="scientific">Colletotrichum scovillei</name>
    <dbReference type="NCBI Taxonomy" id="1209932"/>
    <lineage>
        <taxon>Eukaryota</taxon>
        <taxon>Fungi</taxon>
        <taxon>Dikarya</taxon>
        <taxon>Ascomycota</taxon>
        <taxon>Pezizomycotina</taxon>
        <taxon>Sordariomycetes</taxon>
        <taxon>Hypocreomycetidae</taxon>
        <taxon>Glomerellales</taxon>
        <taxon>Glomerellaceae</taxon>
        <taxon>Colletotrichum</taxon>
        <taxon>Colletotrichum acutatum species complex</taxon>
    </lineage>
</organism>
<sequence>MDLPIETVTWSASDLGFFGYTERKAMVIRSLDGEEPTSQALHTKEDWERWFSSSQGSSPEWKDLKPGVCVIYLASIHSILHQKQAMLLCNIILIPKSLCSRAPPISEAPGRIQYLPFTGNTWERITREFHVSRNVKRTIARLVPCFSSARENDATSGHLKMSFSARMSSSLPDDLAMSATYIPSTGTTFAVAYGCNDHQMRSIELKVRRAGKQAFHPLMMPGIFEELARARLVEAVEDLLDDFTLRSEKLETHPWSPDADTDGSKAQQHLSLCVKSQNLMDQIRMAKRQLAKFSKEIDIITTELESLGGVEYIYKSQPRATEVAKVGLKMKKRVDDIMIEYDDKIDECQMMVCNTSLAMQTVWNHIARQDSKTNTKMSKANAAIAVQTKVESAQMRTIALLTMIYLPLSSVAAIFSMDMFNWEAVEGQSIVSKHIWLFAVLAVGLTLLTIAAWFLGTRREKAMADKSDNYFNSPQRHDTFEYV</sequence>
<feature type="transmembrane region" description="Helical" evidence="2">
    <location>
        <begin position="397"/>
        <end position="415"/>
    </location>
</feature>
<dbReference type="GO" id="GO:0016301">
    <property type="term" value="F:kinase activity"/>
    <property type="evidence" value="ECO:0007669"/>
    <property type="project" value="UniProtKB-KW"/>
</dbReference>
<name>A0A9P7UAE0_9PEZI</name>
<dbReference type="AlphaFoldDB" id="A0A9P7UAE0"/>
<keyword evidence="2" id="KW-0812">Transmembrane</keyword>
<keyword evidence="3" id="KW-0808">Transferase</keyword>
<dbReference type="Proteomes" id="UP000699042">
    <property type="component" value="Unassembled WGS sequence"/>
</dbReference>
<accession>A0A9P7UAE0</accession>
<keyword evidence="3" id="KW-0418">Kinase</keyword>
<proteinExistence type="predicted"/>
<evidence type="ECO:0000313" key="3">
    <source>
        <dbReference type="EMBL" id="KAG7047258.1"/>
    </source>
</evidence>
<evidence type="ECO:0000256" key="1">
    <source>
        <dbReference type="SAM" id="Coils"/>
    </source>
</evidence>
<gene>
    <name evidence="3" type="ORF">JMJ77_010612</name>
</gene>
<feature type="coiled-coil region" evidence="1">
    <location>
        <begin position="276"/>
        <end position="303"/>
    </location>
</feature>
<protein>
    <submittedName>
        <fullName evidence="3">Protein kinase</fullName>
    </submittedName>
</protein>